<dbReference type="PANTHER" id="PTHR43463:SF1">
    <property type="entry name" value="NICOTINATE-NUCLEOTIDE--DIMETHYLBENZIMIDAZOLE PHOSPHORIBOSYLTRANSFERASE"/>
    <property type="match status" value="1"/>
</dbReference>
<dbReference type="PANTHER" id="PTHR43463">
    <property type="entry name" value="NICOTINATE-NUCLEOTIDE--DIMETHYLBENZIMIDAZOLE PHOSPHORIBOSYLTRANSFERASE"/>
    <property type="match status" value="1"/>
</dbReference>
<dbReference type="Pfam" id="PF02277">
    <property type="entry name" value="DBI_PRT"/>
    <property type="match status" value="1"/>
</dbReference>
<keyword evidence="1" id="KW-0808">Transferase</keyword>
<gene>
    <name evidence="1" type="ORF">COM45_10895</name>
</gene>
<accession>A0A2A4AIT4</accession>
<dbReference type="EMBL" id="NWBP01000033">
    <property type="protein sequence ID" value="PCC82200.1"/>
    <property type="molecule type" value="Genomic_DNA"/>
</dbReference>
<dbReference type="AlphaFoldDB" id="A0A2A4AIT4"/>
<dbReference type="Gene3D" id="3.40.50.10210">
    <property type="match status" value="1"/>
</dbReference>
<dbReference type="CDD" id="cd02439">
    <property type="entry name" value="DMB-PRT_CobT"/>
    <property type="match status" value="1"/>
</dbReference>
<comment type="caution">
    <text evidence="1">The sequence shown here is derived from an EMBL/GenBank/DDBJ whole genome shotgun (WGS) entry which is preliminary data.</text>
</comment>
<proteinExistence type="predicted"/>
<keyword evidence="1" id="KW-0328">Glycosyltransferase</keyword>
<evidence type="ECO:0000313" key="1">
    <source>
        <dbReference type="EMBL" id="PCC82200.1"/>
    </source>
</evidence>
<dbReference type="Proteomes" id="UP000218690">
    <property type="component" value="Unassembled WGS sequence"/>
</dbReference>
<dbReference type="InterPro" id="IPR003200">
    <property type="entry name" value="Nict_dMeBzImd_PRibTrfase"/>
</dbReference>
<protein>
    <submittedName>
        <fullName evidence="1">Nicotinate-nucleotide--dimethylbenzimidazole phosphoribosyltransferase</fullName>
    </submittedName>
</protein>
<organism evidence="1 2">
    <name type="scientific">Corynebacterium accolens</name>
    <dbReference type="NCBI Taxonomy" id="38284"/>
    <lineage>
        <taxon>Bacteria</taxon>
        <taxon>Bacillati</taxon>
        <taxon>Actinomycetota</taxon>
        <taxon>Actinomycetes</taxon>
        <taxon>Mycobacteriales</taxon>
        <taxon>Corynebacteriaceae</taxon>
        <taxon>Corynebacterium</taxon>
    </lineage>
</organism>
<dbReference type="SUPFAM" id="SSF52733">
    <property type="entry name" value="Nicotinate mononucleotide:5,6-dimethylbenzimidazole phosphoribosyltransferase (CobT)"/>
    <property type="match status" value="1"/>
</dbReference>
<dbReference type="GO" id="GO:0008939">
    <property type="term" value="F:nicotinate-nucleotide-dimethylbenzimidazole phosphoribosyltransferase activity"/>
    <property type="evidence" value="ECO:0007669"/>
    <property type="project" value="InterPro"/>
</dbReference>
<evidence type="ECO:0000313" key="2">
    <source>
        <dbReference type="Proteomes" id="UP000218690"/>
    </source>
</evidence>
<sequence>MSELTPVPQPDQQAGRAVADALASSVRGDSFGRLSGVASWLAACQDVVPAAALRRPRVVVFAGSHGIATRTFEGVGLSAFAPESDAQQIAELKEGTGPSHSLARRAGASITVVDCAPSAPIDVEPAMGNEEFEAAFSLGQATADAEIDSGADLLIPAEVGVGATTVAAALMGHFTSTEPVAIVGPGSGTTDAMWKTKVTVIRDAMFRIRNLEGAEVIQAASSPSFAALVGFICQATARRTPMLIDGPLCAAAAVFAESLAPGVKQWLLAANVTTEPAHIKALQLLELRPLLELEMRAGQGLGALAALPLIQSALELAADELNVLAAAQEPTLESAQE</sequence>
<dbReference type="InterPro" id="IPR036087">
    <property type="entry name" value="Nict_dMeBzImd_PRibTrfase_sf"/>
</dbReference>
<name>A0A2A4AIT4_9CORY</name>
<reference evidence="1 2" key="1">
    <citation type="submission" date="2017-09" db="EMBL/GenBank/DDBJ databases">
        <title>Draft Genome Sequence of Corynebacterium accolens AH4003.</title>
        <authorList>
            <person name="Chen Y."/>
            <person name="Oosthuysen W.F."/>
            <person name="Kelley S."/>
            <person name="Horswill A."/>
        </authorList>
    </citation>
    <scope>NUCLEOTIDE SEQUENCE [LARGE SCALE GENOMIC DNA]</scope>
    <source>
        <strain evidence="1 2">AH4003</strain>
    </source>
</reference>